<keyword evidence="3 6" id="KW-0812">Transmembrane</keyword>
<dbReference type="EMBL" id="JAKZMM010000068">
    <property type="protein sequence ID" value="MCJ2382287.1"/>
    <property type="molecule type" value="Genomic_DNA"/>
</dbReference>
<evidence type="ECO:0000313" key="9">
    <source>
        <dbReference type="Proteomes" id="UP001165444"/>
    </source>
</evidence>
<dbReference type="RefSeq" id="WP_243326595.1">
    <property type="nucleotide sequence ID" value="NZ_JAKZMM010000068.1"/>
</dbReference>
<feature type="transmembrane region" description="Helical" evidence="6">
    <location>
        <begin position="312"/>
        <end position="333"/>
    </location>
</feature>
<proteinExistence type="predicted"/>
<feature type="transmembrane region" description="Helical" evidence="6">
    <location>
        <begin position="251"/>
        <end position="272"/>
    </location>
</feature>
<dbReference type="InterPro" id="IPR051449">
    <property type="entry name" value="ABC-2_transporter_component"/>
</dbReference>
<feature type="transmembrane region" description="Helical" evidence="6">
    <location>
        <begin position="284"/>
        <end position="305"/>
    </location>
</feature>
<sequence length="419" mass="47785">MKEEHKLSHIIKEGFQDMFYIWKDELKQVFRDEGIMIFFFLVPLVYPVLYAYIYNNEVVHEAKMVVVDQSNSPLSREFIRRVDASSEVHVVQVVGEMEEARRLVDSKEAFGILSIPSAFSKDLHQGRQTTVSLYSDMSALLFYKAFLLTATEVSLEMGSEWTVRNHPQSTEALQAIAVQPIPSESISMYNPQNGFASFLVPAILILVIQQTLILGIGMSAGTAREKNRFHTLVPITKHFHGTLRIVLGKSLTYIVLYVVVCAWVLVIVPRLFAFPQIGQPLDLILFILPYLFACIFFSMTLSGFVSNREEPMILFVFTSVILVFISGISWPMYSISPFWRALGYIFPSTMGVQGFARINTAGATLNEVAHEYQVLWIQAGVYFITACLVYRYQIIRSRKQLVRHYLEMKRRRASKAVAS</sequence>
<evidence type="ECO:0000256" key="3">
    <source>
        <dbReference type="ARBA" id="ARBA00022692"/>
    </source>
</evidence>
<evidence type="ECO:0000256" key="2">
    <source>
        <dbReference type="ARBA" id="ARBA00022475"/>
    </source>
</evidence>
<feature type="transmembrane region" description="Helical" evidence="6">
    <location>
        <begin position="35"/>
        <end position="54"/>
    </location>
</feature>
<comment type="caution">
    <text evidence="8">The sequence shown here is derived from an EMBL/GenBank/DDBJ whole genome shotgun (WGS) entry which is preliminary data.</text>
</comment>
<dbReference type="Gene3D" id="3.40.1710.10">
    <property type="entry name" value="abc type-2 transporter like domain"/>
    <property type="match status" value="1"/>
</dbReference>
<dbReference type="Proteomes" id="UP001165444">
    <property type="component" value="Unassembled WGS sequence"/>
</dbReference>
<dbReference type="InterPro" id="IPR013525">
    <property type="entry name" value="ABC2_TM"/>
</dbReference>
<evidence type="ECO:0000256" key="4">
    <source>
        <dbReference type="ARBA" id="ARBA00022989"/>
    </source>
</evidence>
<feature type="transmembrane region" description="Helical" evidence="6">
    <location>
        <begin position="375"/>
        <end position="394"/>
    </location>
</feature>
<feature type="transmembrane region" description="Helical" evidence="6">
    <location>
        <begin position="195"/>
        <end position="218"/>
    </location>
</feature>
<accession>A0ABT0C5J5</accession>
<evidence type="ECO:0000256" key="5">
    <source>
        <dbReference type="ARBA" id="ARBA00023136"/>
    </source>
</evidence>
<dbReference type="PANTHER" id="PTHR30294">
    <property type="entry name" value="MEMBRANE COMPONENT OF ABC TRANSPORTER YHHJ-RELATED"/>
    <property type="match status" value="1"/>
</dbReference>
<dbReference type="Pfam" id="PF12698">
    <property type="entry name" value="ABC2_membrane_3"/>
    <property type="match status" value="1"/>
</dbReference>
<evidence type="ECO:0000259" key="7">
    <source>
        <dbReference type="Pfam" id="PF12698"/>
    </source>
</evidence>
<protein>
    <submittedName>
        <fullName evidence="8">ABC transporter permease</fullName>
    </submittedName>
</protein>
<gene>
    <name evidence="8" type="ORF">MUN53_17005</name>
</gene>
<dbReference type="PANTHER" id="PTHR30294:SF46">
    <property type="entry name" value="ABC TRANSPORTER PERMEASE"/>
    <property type="match status" value="1"/>
</dbReference>
<keyword evidence="5 6" id="KW-0472">Membrane</keyword>
<reference evidence="8 9" key="1">
    <citation type="submission" date="2022-03" db="EMBL/GenBank/DDBJ databases">
        <title>Parabacteroides sp. nov. isolated from swine feces.</title>
        <authorList>
            <person name="Bak J.E."/>
        </authorList>
    </citation>
    <scope>NUCLEOTIDE SEQUENCE [LARGE SCALE GENOMIC DNA]</scope>
    <source>
        <strain evidence="8 9">AGMB00274</strain>
    </source>
</reference>
<keyword evidence="4 6" id="KW-1133">Transmembrane helix</keyword>
<feature type="domain" description="ABC-2 type transporter transmembrane" evidence="7">
    <location>
        <begin position="36"/>
        <end position="387"/>
    </location>
</feature>
<evidence type="ECO:0000313" key="8">
    <source>
        <dbReference type="EMBL" id="MCJ2382287.1"/>
    </source>
</evidence>
<keyword evidence="9" id="KW-1185">Reference proteome</keyword>
<organism evidence="8 9">
    <name type="scientific">Parabacteroides faecalis</name>
    <dbReference type="NCBI Taxonomy" id="2924040"/>
    <lineage>
        <taxon>Bacteria</taxon>
        <taxon>Pseudomonadati</taxon>
        <taxon>Bacteroidota</taxon>
        <taxon>Bacteroidia</taxon>
        <taxon>Bacteroidales</taxon>
        <taxon>Tannerellaceae</taxon>
        <taxon>Parabacteroides</taxon>
    </lineage>
</organism>
<name>A0ABT0C5J5_9BACT</name>
<evidence type="ECO:0000256" key="6">
    <source>
        <dbReference type="SAM" id="Phobius"/>
    </source>
</evidence>
<comment type="subcellular location">
    <subcellularLocation>
        <location evidence="1">Cell membrane</location>
        <topology evidence="1">Multi-pass membrane protein</topology>
    </subcellularLocation>
</comment>
<keyword evidence="2" id="KW-1003">Cell membrane</keyword>
<evidence type="ECO:0000256" key="1">
    <source>
        <dbReference type="ARBA" id="ARBA00004651"/>
    </source>
</evidence>